<accession>A0AAV5A6E5</accession>
<dbReference type="PANTHER" id="PTHR38110:SF1">
    <property type="entry name" value="THIOESTERASE DOMAIN-CONTAINING PROTEIN"/>
    <property type="match status" value="1"/>
</dbReference>
<dbReference type="InterPro" id="IPR052389">
    <property type="entry name" value="Sec_Metab_Biosynth-Assoc"/>
</dbReference>
<keyword evidence="3" id="KW-1185">Reference proteome</keyword>
<dbReference type="Gene3D" id="2.40.160.210">
    <property type="entry name" value="Acyl-CoA thioesterase, double hotdog domain"/>
    <property type="match status" value="1"/>
</dbReference>
<dbReference type="Pfam" id="PF13622">
    <property type="entry name" value="4HBT_3"/>
    <property type="match status" value="1"/>
</dbReference>
<dbReference type="InterPro" id="IPR049449">
    <property type="entry name" value="TesB_ACOT8-like_N"/>
</dbReference>
<name>A0AAV5A6E5_9AGAM</name>
<evidence type="ECO:0000259" key="1">
    <source>
        <dbReference type="Pfam" id="PF13622"/>
    </source>
</evidence>
<sequence>MAPLVKALQVKFLRKDGEKHIYGGDSVDKDWSIIAIPQGGYTVGLVVEAALALQRHTLHKNIVHVSTHFLRVVTLDPFEVHIQVKFSAKNNTILAAELIQKDKTKLMSHLIFKASPINSNPELTLLPPSPLARQIPLRIHPSAMSLKPIRGVRHHELAHWAEDPSFAESNLAKFKARAPGGEGVIEWGAWVQFIDPSEYIKESTLPFLADTVQNLPVLLPEAMGRLNVGWCPTMVLSVEYKSKLLNDDSISKRTVGIYARSTFMHEGRHDVYAEVWTAPCNVGEGIEVEDWREKQVCLAIGQQVALTLPPGVNERKGREAKL</sequence>
<dbReference type="InterPro" id="IPR042171">
    <property type="entry name" value="Acyl-CoA_hotdog"/>
</dbReference>
<proteinExistence type="predicted"/>
<comment type="caution">
    <text evidence="2">The sequence shown here is derived from an EMBL/GenBank/DDBJ whole genome shotgun (WGS) entry which is preliminary data.</text>
</comment>
<dbReference type="Proteomes" id="UP001050691">
    <property type="component" value="Unassembled WGS sequence"/>
</dbReference>
<reference evidence="2" key="1">
    <citation type="submission" date="2021-10" db="EMBL/GenBank/DDBJ databases">
        <title>De novo Genome Assembly of Clathrus columnatus (Basidiomycota, Fungi) Using Illumina and Nanopore Sequence Data.</title>
        <authorList>
            <person name="Ogiso-Tanaka E."/>
            <person name="Itagaki H."/>
            <person name="Hosoya T."/>
            <person name="Hosaka K."/>
        </authorList>
    </citation>
    <scope>NUCLEOTIDE SEQUENCE</scope>
    <source>
        <strain evidence="2">MO-923</strain>
    </source>
</reference>
<evidence type="ECO:0000313" key="2">
    <source>
        <dbReference type="EMBL" id="GJJ09232.1"/>
    </source>
</evidence>
<organism evidence="2 3">
    <name type="scientific">Clathrus columnatus</name>
    <dbReference type="NCBI Taxonomy" id="1419009"/>
    <lineage>
        <taxon>Eukaryota</taxon>
        <taxon>Fungi</taxon>
        <taxon>Dikarya</taxon>
        <taxon>Basidiomycota</taxon>
        <taxon>Agaricomycotina</taxon>
        <taxon>Agaricomycetes</taxon>
        <taxon>Phallomycetidae</taxon>
        <taxon>Phallales</taxon>
        <taxon>Clathraceae</taxon>
        <taxon>Clathrus</taxon>
    </lineage>
</organism>
<dbReference type="AlphaFoldDB" id="A0AAV5A6E5"/>
<feature type="domain" description="Acyl-CoA thioesterase-like N-terminal HotDog" evidence="1">
    <location>
        <begin position="28"/>
        <end position="106"/>
    </location>
</feature>
<evidence type="ECO:0000313" key="3">
    <source>
        <dbReference type="Proteomes" id="UP001050691"/>
    </source>
</evidence>
<protein>
    <recommendedName>
        <fullName evidence="1">Acyl-CoA thioesterase-like N-terminal HotDog domain-containing protein</fullName>
    </recommendedName>
</protein>
<dbReference type="EMBL" id="BPWL01000004">
    <property type="protein sequence ID" value="GJJ09232.1"/>
    <property type="molecule type" value="Genomic_DNA"/>
</dbReference>
<gene>
    <name evidence="2" type="ORF">Clacol_003454</name>
</gene>
<dbReference type="PANTHER" id="PTHR38110">
    <property type="entry name" value="CHROMOSOME 23, WHOLE GENOME SHOTGUN SEQUENCE"/>
    <property type="match status" value="1"/>
</dbReference>